<evidence type="ECO:0000256" key="1">
    <source>
        <dbReference type="SAM" id="MobiDB-lite"/>
    </source>
</evidence>
<keyword evidence="3" id="KW-1185">Reference proteome</keyword>
<feature type="compositionally biased region" description="Polar residues" evidence="1">
    <location>
        <begin position="132"/>
        <end position="142"/>
    </location>
</feature>
<feature type="region of interest" description="Disordered" evidence="1">
    <location>
        <begin position="289"/>
        <end position="338"/>
    </location>
</feature>
<feature type="compositionally biased region" description="Basic residues" evidence="1">
    <location>
        <begin position="566"/>
        <end position="582"/>
    </location>
</feature>
<organism evidence="2 3">
    <name type="scientific">Chironomus riparius</name>
    <dbReference type="NCBI Taxonomy" id="315576"/>
    <lineage>
        <taxon>Eukaryota</taxon>
        <taxon>Metazoa</taxon>
        <taxon>Ecdysozoa</taxon>
        <taxon>Arthropoda</taxon>
        <taxon>Hexapoda</taxon>
        <taxon>Insecta</taxon>
        <taxon>Pterygota</taxon>
        <taxon>Neoptera</taxon>
        <taxon>Endopterygota</taxon>
        <taxon>Diptera</taxon>
        <taxon>Nematocera</taxon>
        <taxon>Chironomoidea</taxon>
        <taxon>Chironomidae</taxon>
        <taxon>Chironominae</taxon>
        <taxon>Chironomus</taxon>
    </lineage>
</organism>
<reference evidence="2" key="2">
    <citation type="submission" date="2022-10" db="EMBL/GenBank/DDBJ databases">
        <authorList>
            <consortium name="ENA_rothamsted_submissions"/>
            <consortium name="culmorum"/>
            <person name="King R."/>
        </authorList>
    </citation>
    <scope>NUCLEOTIDE SEQUENCE</scope>
</reference>
<dbReference type="OrthoDB" id="10065820at2759"/>
<dbReference type="Proteomes" id="UP001153620">
    <property type="component" value="Chromosome 2"/>
</dbReference>
<name>A0A9N9WMQ3_9DIPT</name>
<dbReference type="Pfam" id="PF15996">
    <property type="entry name" value="PNISR"/>
    <property type="match status" value="1"/>
</dbReference>
<feature type="region of interest" description="Disordered" evidence="1">
    <location>
        <begin position="221"/>
        <end position="250"/>
    </location>
</feature>
<protein>
    <submittedName>
        <fullName evidence="2">Uncharacterized protein</fullName>
    </submittedName>
</protein>
<feature type="compositionally biased region" description="Basic residues" evidence="1">
    <location>
        <begin position="506"/>
        <end position="549"/>
    </location>
</feature>
<feature type="compositionally biased region" description="Polar residues" evidence="1">
    <location>
        <begin position="453"/>
        <end position="463"/>
    </location>
</feature>
<evidence type="ECO:0000313" key="2">
    <source>
        <dbReference type="EMBL" id="CAG9801699.1"/>
    </source>
</evidence>
<dbReference type="AlphaFoldDB" id="A0A9N9WMQ3"/>
<dbReference type="EMBL" id="OU895878">
    <property type="protein sequence ID" value="CAG9801699.1"/>
    <property type="molecule type" value="Genomic_DNA"/>
</dbReference>
<reference evidence="2" key="1">
    <citation type="submission" date="2022-01" db="EMBL/GenBank/DDBJ databases">
        <authorList>
            <person name="King R."/>
        </authorList>
    </citation>
    <scope>NUCLEOTIDE SEQUENCE</scope>
</reference>
<feature type="region of interest" description="Disordered" evidence="1">
    <location>
        <begin position="105"/>
        <end position="166"/>
    </location>
</feature>
<dbReference type="PANTHER" id="PTHR31518">
    <property type="entry name" value="ARGININE/SERINE-RICH PROTEIN PNISR"/>
    <property type="match status" value="1"/>
</dbReference>
<proteinExistence type="predicted"/>
<feature type="compositionally biased region" description="Acidic residues" evidence="1">
    <location>
        <begin position="145"/>
        <end position="154"/>
    </location>
</feature>
<feature type="compositionally biased region" description="Basic and acidic residues" evidence="1">
    <location>
        <begin position="221"/>
        <end position="232"/>
    </location>
</feature>
<gene>
    <name evidence="2" type="ORF">CHIRRI_LOCUS4621</name>
</gene>
<feature type="compositionally biased region" description="Basic and acidic residues" evidence="1">
    <location>
        <begin position="476"/>
        <end position="487"/>
    </location>
</feature>
<dbReference type="InterPro" id="IPR031937">
    <property type="entry name" value="PNISR"/>
</dbReference>
<evidence type="ECO:0000313" key="3">
    <source>
        <dbReference type="Proteomes" id="UP001153620"/>
    </source>
</evidence>
<accession>A0A9N9WMQ3</accession>
<feature type="compositionally biased region" description="Acidic residues" evidence="1">
    <location>
        <begin position="318"/>
        <end position="335"/>
    </location>
</feature>
<feature type="compositionally biased region" description="Basic and acidic residues" evidence="1">
    <location>
        <begin position="425"/>
        <end position="440"/>
    </location>
</feature>
<sequence>MNQMDENYWKQLAQDWIRKQSQTSEVLLPKDLQIPEAPKISFTDNTNYDNLAVADMDIEDVKEEPVWNNSVHQIPTTIDFSNIQQTPFIQVPTVVQQISVTSSSSRFHKNHDAPRKSHYTQHQPLIIPDPPSMNNIEDQINTIDMDMDDSDNDDSNSNSASSVGMMDIQKRKKLPIWIREGLEKIKREKELEKARLREELKQKEDEENRKKLMEEALKEIEKEKVSKSKYESSDSETEETDNNVPQNQHEPIENDEEAFEKMMLLVRKTLTQLLLEVTDEKIQEISTETLSKYRKKASATSKPPALIGLGLGAYSSSTDEEDSEHENGENSDWETDSVLRERIHKKQAIFEKLVNERIDKQTAEEEERLKKRSSSKSEAKHAKIRHSDSDDDRQKKFKSTRKDGEEKYETMIYSISTSSGPLMRVPREKKTRFSDPKDGRSTTQMTHLGMVDSTRSTSENGTNMIPKIIVPQLPRIVEKAENSESPKKEKKKKRRDSSSSSSDSGHRKKHKKHKKSSKNSKKSSKKKDKSRSPSRSRDKDKRHHSRKSDRRSIESKSSIRSESSRRRSRSHSRSQERHRRRY</sequence>
<feature type="region of interest" description="Disordered" evidence="1">
    <location>
        <begin position="350"/>
        <end position="582"/>
    </location>
</feature>
<feature type="compositionally biased region" description="Basic and acidic residues" evidence="1">
    <location>
        <begin position="550"/>
        <end position="565"/>
    </location>
</feature>
<feature type="compositionally biased region" description="Basic and acidic residues" evidence="1">
    <location>
        <begin position="353"/>
        <end position="409"/>
    </location>
</feature>